<evidence type="ECO:0000313" key="2">
    <source>
        <dbReference type="EMBL" id="KRZ59096.1"/>
    </source>
</evidence>
<name>A0A0V1LLT0_9BILA</name>
<evidence type="ECO:0000313" key="4">
    <source>
        <dbReference type="Proteomes" id="UP000054721"/>
    </source>
</evidence>
<dbReference type="Proteomes" id="UP000054721">
    <property type="component" value="Unassembled WGS sequence"/>
</dbReference>
<organism evidence="3 4">
    <name type="scientific">Trichinella nativa</name>
    <dbReference type="NCBI Taxonomy" id="6335"/>
    <lineage>
        <taxon>Eukaryota</taxon>
        <taxon>Metazoa</taxon>
        <taxon>Ecdysozoa</taxon>
        <taxon>Nematoda</taxon>
        <taxon>Enoplea</taxon>
        <taxon>Dorylaimia</taxon>
        <taxon>Trichinellida</taxon>
        <taxon>Trichinellidae</taxon>
        <taxon>Trichinella</taxon>
    </lineage>
</organism>
<dbReference type="EMBL" id="JYDW01000047">
    <property type="protein sequence ID" value="KRZ59096.1"/>
    <property type="molecule type" value="Genomic_DNA"/>
</dbReference>
<reference evidence="3 4" key="1">
    <citation type="submission" date="2015-05" db="EMBL/GenBank/DDBJ databases">
        <title>Evolution of Trichinella species and genotypes.</title>
        <authorList>
            <person name="Korhonen P.K."/>
            <person name="Edoardo P."/>
            <person name="Giuseppe L.R."/>
            <person name="Gasser R.B."/>
        </authorList>
    </citation>
    <scope>NUCLEOTIDE SEQUENCE [LARGE SCALE GENOMIC DNA]</scope>
    <source>
        <strain evidence="3">ISS10</strain>
    </source>
</reference>
<dbReference type="AlphaFoldDB" id="A0A0V1LLT0"/>
<gene>
    <name evidence="3" type="ORF">T02_11290</name>
    <name evidence="2" type="ORF">T02_12290</name>
</gene>
<proteinExistence type="predicted"/>
<feature type="region of interest" description="Disordered" evidence="1">
    <location>
        <begin position="17"/>
        <end position="100"/>
    </location>
</feature>
<dbReference type="STRING" id="6335.A0A0V1LLT0"/>
<comment type="caution">
    <text evidence="3">The sequence shown here is derived from an EMBL/GenBank/DDBJ whole genome shotgun (WGS) entry which is preliminary data.</text>
</comment>
<protein>
    <submittedName>
        <fullName evidence="3">Uncharacterized protein</fullName>
    </submittedName>
</protein>
<sequence>MQSRCVRTRSCGTFRRWDNVEGSLSGDSDAGAADPRRSSEAGHQDNPGGRRLPGETAAARRHREAREDRDGLADRRHDKSDAQESRAAGTNDATTPAGRCKWNHMCASSKH</sequence>
<keyword evidence="4" id="KW-1185">Reference proteome</keyword>
<accession>A0A0V1LLT0</accession>
<evidence type="ECO:0000256" key="1">
    <source>
        <dbReference type="SAM" id="MobiDB-lite"/>
    </source>
</evidence>
<feature type="compositionally biased region" description="Basic and acidic residues" evidence="1">
    <location>
        <begin position="34"/>
        <end position="43"/>
    </location>
</feature>
<evidence type="ECO:0000313" key="3">
    <source>
        <dbReference type="EMBL" id="KRZ60438.1"/>
    </source>
</evidence>
<dbReference type="EMBL" id="JYDW01000029">
    <property type="protein sequence ID" value="KRZ60438.1"/>
    <property type="molecule type" value="Genomic_DNA"/>
</dbReference>
<feature type="compositionally biased region" description="Basic and acidic residues" evidence="1">
    <location>
        <begin position="64"/>
        <end position="84"/>
    </location>
</feature>